<dbReference type="NCBIfam" id="TIGR01451">
    <property type="entry name" value="B_ant_repeat"/>
    <property type="match status" value="1"/>
</dbReference>
<dbReference type="EMBL" id="CP027860">
    <property type="protein sequence ID" value="AVP95881.1"/>
    <property type="molecule type" value="Genomic_DNA"/>
</dbReference>
<keyword evidence="9" id="KW-1185">Reference proteome</keyword>
<dbReference type="InterPro" id="IPR038081">
    <property type="entry name" value="CalX-like_sf"/>
</dbReference>
<keyword evidence="4" id="KW-0813">Transport</keyword>
<dbReference type="Pfam" id="PF01345">
    <property type="entry name" value="DUF11"/>
    <property type="match status" value="1"/>
</dbReference>
<feature type="compositionally biased region" description="Low complexity" evidence="5">
    <location>
        <begin position="1481"/>
        <end position="1495"/>
    </location>
</feature>
<feature type="domain" description="Calx-beta" evidence="7">
    <location>
        <begin position="568"/>
        <end position="667"/>
    </location>
</feature>
<feature type="domain" description="Calx-beta" evidence="7">
    <location>
        <begin position="456"/>
        <end position="554"/>
    </location>
</feature>
<evidence type="ECO:0000256" key="6">
    <source>
        <dbReference type="SAM" id="SignalP"/>
    </source>
</evidence>
<evidence type="ECO:0000256" key="2">
    <source>
        <dbReference type="ARBA" id="ARBA00022737"/>
    </source>
</evidence>
<feature type="signal peptide" evidence="6">
    <location>
        <begin position="1"/>
        <end position="24"/>
    </location>
</feature>
<evidence type="ECO:0000256" key="1">
    <source>
        <dbReference type="ARBA" id="ARBA00022729"/>
    </source>
</evidence>
<dbReference type="InterPro" id="IPR051171">
    <property type="entry name" value="CaCA"/>
</dbReference>
<dbReference type="SUPFAM" id="SSF141072">
    <property type="entry name" value="CalX-like"/>
    <property type="match status" value="10"/>
</dbReference>
<evidence type="ECO:0000313" key="9">
    <source>
        <dbReference type="Proteomes" id="UP000241074"/>
    </source>
</evidence>
<dbReference type="Proteomes" id="UP000241074">
    <property type="component" value="Chromosome"/>
</dbReference>
<organism evidence="8 9">
    <name type="scientific">Ahniella affigens</name>
    <dbReference type="NCBI Taxonomy" id="2021234"/>
    <lineage>
        <taxon>Bacteria</taxon>
        <taxon>Pseudomonadati</taxon>
        <taxon>Pseudomonadota</taxon>
        <taxon>Gammaproteobacteria</taxon>
        <taxon>Lysobacterales</taxon>
        <taxon>Rhodanobacteraceae</taxon>
        <taxon>Ahniella</taxon>
    </lineage>
</organism>
<dbReference type="GO" id="GO:0030001">
    <property type="term" value="P:metal ion transport"/>
    <property type="evidence" value="ECO:0007669"/>
    <property type="project" value="TreeGrafter"/>
</dbReference>
<dbReference type="SMART" id="SM00237">
    <property type="entry name" value="Calx_beta"/>
    <property type="match status" value="7"/>
</dbReference>
<dbReference type="PANTHER" id="PTHR11878">
    <property type="entry name" value="SODIUM/CALCIUM EXCHANGER"/>
    <property type="match status" value="1"/>
</dbReference>
<dbReference type="InterPro" id="IPR001434">
    <property type="entry name" value="OmcB-like_DUF11"/>
</dbReference>
<dbReference type="GO" id="GO:0016020">
    <property type="term" value="C:membrane"/>
    <property type="evidence" value="ECO:0007669"/>
    <property type="project" value="InterPro"/>
</dbReference>
<evidence type="ECO:0000313" key="8">
    <source>
        <dbReference type="EMBL" id="AVP95881.1"/>
    </source>
</evidence>
<evidence type="ECO:0000259" key="7">
    <source>
        <dbReference type="SMART" id="SM00237"/>
    </source>
</evidence>
<keyword evidence="1 6" id="KW-0732">Signal</keyword>
<feature type="domain" description="Calx-beta" evidence="7">
    <location>
        <begin position="905"/>
        <end position="1004"/>
    </location>
</feature>
<evidence type="ECO:0000256" key="5">
    <source>
        <dbReference type="SAM" id="MobiDB-lite"/>
    </source>
</evidence>
<dbReference type="PANTHER" id="PTHR11878:SF65">
    <property type="entry name" value="NA_CA-EXCHANGE PROTEIN, ISOFORM G"/>
    <property type="match status" value="1"/>
</dbReference>
<name>A0A2P1PM06_9GAMM</name>
<dbReference type="GO" id="GO:0007154">
    <property type="term" value="P:cell communication"/>
    <property type="evidence" value="ECO:0007669"/>
    <property type="project" value="InterPro"/>
</dbReference>
<keyword evidence="2" id="KW-0677">Repeat</keyword>
<dbReference type="OrthoDB" id="9800417at2"/>
<accession>A0A2P1PM06</accession>
<protein>
    <recommendedName>
        <fullName evidence="7">Calx-beta domain-containing protein</fullName>
    </recommendedName>
</protein>
<reference evidence="8 9" key="2">
    <citation type="submission" date="2018-03" db="EMBL/GenBank/DDBJ databases">
        <authorList>
            <person name="Keele B.F."/>
        </authorList>
    </citation>
    <scope>NUCLEOTIDE SEQUENCE [LARGE SCALE GENOMIC DNA]</scope>
    <source>
        <strain evidence="8 9">D13</strain>
    </source>
</reference>
<feature type="domain" description="Calx-beta" evidence="7">
    <location>
        <begin position="1241"/>
        <end position="1340"/>
    </location>
</feature>
<feature type="region of interest" description="Disordered" evidence="5">
    <location>
        <begin position="1475"/>
        <end position="1495"/>
    </location>
</feature>
<dbReference type="PROSITE" id="PS51257">
    <property type="entry name" value="PROKAR_LIPOPROTEIN"/>
    <property type="match status" value="1"/>
</dbReference>
<keyword evidence="4" id="KW-0406">Ion transport</keyword>
<proteinExistence type="predicted"/>
<feature type="domain" description="Calx-beta" evidence="7">
    <location>
        <begin position="1129"/>
        <end position="1228"/>
    </location>
</feature>
<reference evidence="8 9" key="1">
    <citation type="submission" date="2018-03" db="EMBL/GenBank/DDBJ databases">
        <title>Ahniella affigens gen. nov., sp. nov., a gammaproteobacterium isolated from sandy soil near a stream.</title>
        <authorList>
            <person name="Ko Y."/>
            <person name="Kim J.-H."/>
        </authorList>
    </citation>
    <scope>NUCLEOTIDE SEQUENCE [LARGE SCALE GENOMIC DNA]</scope>
    <source>
        <strain evidence="8 9">D13</strain>
    </source>
</reference>
<dbReference type="InterPro" id="IPR003644">
    <property type="entry name" value="Calx_beta"/>
</dbReference>
<dbReference type="InterPro" id="IPR047589">
    <property type="entry name" value="DUF11_rpt"/>
</dbReference>
<feature type="chain" id="PRO_5015118862" description="Calx-beta domain-containing protein" evidence="6">
    <location>
        <begin position="25"/>
        <end position="1529"/>
    </location>
</feature>
<feature type="domain" description="Calx-beta" evidence="7">
    <location>
        <begin position="793"/>
        <end position="892"/>
    </location>
</feature>
<dbReference type="RefSeq" id="WP_106889810.1">
    <property type="nucleotide sequence ID" value="NZ_CP027860.1"/>
</dbReference>
<dbReference type="Pfam" id="PF03160">
    <property type="entry name" value="Calx-beta"/>
    <property type="match status" value="7"/>
</dbReference>
<sequence length="1529" mass="152877">MRVLSWRSLALLAVLSTAACTISAQCVSLTTLGSAATQNFDTLSNTAGSTTNNLTITGWFMTETGGGARDNEQYAVDTGGSTTGDTYSYGAAGSTERALGGLRSGTLIPNFGACYTNNTGATIGNLAIAYNGEEWRLGTAARTDQINFEYSTNATDLTTGTWTNVAALNFITPDTATTGAKNGNAAADRTALSSTISSLSIANGATFWIRWTDVDASSADDGLAVDDFSLTPTAAVVPPNLTVNDVSLNEGNAGTTSFTFTVSLSTPAGPGGVTFDIATADNTANQPGDYTQKSLTSQTIPAGSSTYAFTVLVNGDTTPEANDTFFVNVTNAVGATVLDGQGQGTIVNDDVAPNLTINDVSLGEGNSGTTSFIFTVSLSAPAGAGGVTFDIGTANDSATQPGDYNLNSLTGQTIPAGSSTYTFTVLVNGDLVAEGNESFFVNVSNVTNAILTDGQGLGLIVNDDFEATISVAPASTFENVGPLTYTVILNPAPVFNTSVNFAVSGTATSGSDYSAIGGTSVTVLAGQASATLPVSLIDDALSNEGNETLILSLLPGVGYNVVAGNDVATGTISDDDVSQISISVSPFQSLEDSATNLTYTITNTAPSVTPITVGLAFTGTADNGIDYTASGSSVTFAAGSTTPQTITVAPTVDVNVELDETVIVTVQLGAGYTPNPGSEDATGTILNDDLPQASIAAATSSVAEDSGSPLIYQIALSQAPVSNTIVQFNVTGTAFGGIDYPTVAPTSVTFLVGETTKNVSITPTSDPGLEADETVVLSLVLSSGYTLGVNDSATGTIVNDDTTNANIGALSNLVNEDSGTALSFQITLTQAPVAATTVNFLVAGTASAGSDYPSIAPLSVTFPIGSTSQTVTVTPTVDTTLEADETVVLTLQSGSGYALGANTSATGTIANDDSTLANIVASTSSTAENSGTALSFDITLSQAPVTATTVDFSVSGTAIPGTDYPSIAPFSVTFPIGATTQTVSVIPTGDATVEPDETIVLTLQNGVGYFLGANTAATATILNDDSITANISATTASSPEDSGTALVYSITLSQAPLVATTVDFGVSGTATAGSDYPAISPLSVTFPIGATAQTVLVTPSSDTTLEADETIVLNLQAGVGYTLGGSTVATGTIVNDDASLANIVATTASVTENSGNALSFDVTLSQAPIAATTVSFTVTGTATSGTDYPAIAPQSVTFPVGVSTQTVNVTPTGDTSVEADETIVLTLQSGSGYALGANTVATGSIVNDDSLDATITASTAMVAENSGNALRFDIALSQAPIAATTVTFGVSGSASAGTDYPTIAPQSVTFPIGVTTQTVTVTPIGDTTLEADETVILSLQAGSGYNLGANTTATGTISNDDFSADLSFTITDSPDPVSPGAPVTYAINISNAGPSPADSPSFSFPLPAGLTFVSLSSAAGWTCTPPAVGSNGTVTCSATALAAGQSAAFSLVAQIPAGAAIGTIYAGTVSLTSNTPDPNPGNNSATTVSTTVQTAGGPVTPVPSLDVFGRLMLMLLVLGVAGLASRQRL</sequence>
<gene>
    <name evidence="8" type="ORF">C7S18_01110</name>
</gene>
<keyword evidence="3" id="KW-0106">Calcium</keyword>
<dbReference type="Gene3D" id="2.60.40.2030">
    <property type="match status" value="10"/>
</dbReference>
<evidence type="ECO:0000256" key="4">
    <source>
        <dbReference type="ARBA" id="ARBA00023065"/>
    </source>
</evidence>
<dbReference type="KEGG" id="xba:C7S18_01110"/>
<evidence type="ECO:0000256" key="3">
    <source>
        <dbReference type="ARBA" id="ARBA00022837"/>
    </source>
</evidence>
<feature type="domain" description="Calx-beta" evidence="7">
    <location>
        <begin position="1017"/>
        <end position="1116"/>
    </location>
</feature>